<evidence type="ECO:0000256" key="5">
    <source>
        <dbReference type="ARBA" id="ARBA00022679"/>
    </source>
</evidence>
<evidence type="ECO:0000256" key="6">
    <source>
        <dbReference type="ARBA" id="ARBA00022723"/>
    </source>
</evidence>
<organism evidence="13 14">
    <name type="scientific">Aeromicrobium flavum</name>
    <dbReference type="NCBI Taxonomy" id="416568"/>
    <lineage>
        <taxon>Bacteria</taxon>
        <taxon>Bacillati</taxon>
        <taxon>Actinomycetota</taxon>
        <taxon>Actinomycetes</taxon>
        <taxon>Propionibacteriales</taxon>
        <taxon>Nocardioidaceae</taxon>
        <taxon>Aeromicrobium</taxon>
    </lineage>
</organism>
<comment type="similarity">
    <text evidence="3">Belongs to the NMT1/THI5 family.</text>
</comment>
<keyword evidence="5" id="KW-0808">Transferase</keyword>
<dbReference type="Gene3D" id="3.40.190.10">
    <property type="entry name" value="Periplasmic binding protein-like II"/>
    <property type="match status" value="2"/>
</dbReference>
<dbReference type="AlphaFoldDB" id="A0A512HVA0"/>
<dbReference type="Pfam" id="PF09084">
    <property type="entry name" value="NMT1"/>
    <property type="match status" value="1"/>
</dbReference>
<evidence type="ECO:0000256" key="1">
    <source>
        <dbReference type="ARBA" id="ARBA00003469"/>
    </source>
</evidence>
<evidence type="ECO:0000259" key="12">
    <source>
        <dbReference type="Pfam" id="PF09084"/>
    </source>
</evidence>
<dbReference type="InterPro" id="IPR027939">
    <property type="entry name" value="NMT1/THI5"/>
</dbReference>
<comment type="function">
    <text evidence="1">Responsible for the formation of the pyrimidine heterocycle in the thiamine biosynthesis pathway. Catalyzes the formation of hydroxymethylpyrimidine phosphate (HMP-P) from histidine and pyridoxal phosphate (PLP). The protein uses PLP and the active site histidine to form HMP-P, generating an inactive enzyme. The enzyme can only undergo a single turnover, which suggests it is a suicide enzyme.</text>
</comment>
<keyword evidence="14" id="KW-1185">Reference proteome</keyword>
<evidence type="ECO:0000313" key="13">
    <source>
        <dbReference type="EMBL" id="GEO89374.1"/>
    </source>
</evidence>
<dbReference type="SUPFAM" id="SSF53850">
    <property type="entry name" value="Periplasmic binding protein-like II"/>
    <property type="match status" value="1"/>
</dbReference>
<protein>
    <recommendedName>
        <fullName evidence="10">Thiamine pyrimidine synthase</fullName>
    </recommendedName>
</protein>
<evidence type="ECO:0000256" key="10">
    <source>
        <dbReference type="ARBA" id="ARBA00033171"/>
    </source>
</evidence>
<evidence type="ECO:0000256" key="4">
    <source>
        <dbReference type="ARBA" id="ARBA00011738"/>
    </source>
</evidence>
<keyword evidence="9" id="KW-0408">Iron</keyword>
<gene>
    <name evidence="13" type="ORF">AFL01nite_17010</name>
</gene>
<name>A0A512HVA0_9ACTN</name>
<keyword evidence="8" id="KW-0784">Thiamine biosynthesis</keyword>
<sequence>MLIAKKSTAARGRGRARRVTGALVATLAASLFLSACGSSDESVGADGKPLTKVRLNLSWVDQAEYAGWYVADKKGYFEEEGIDIEITPGGPDVNTMQILEAGTVDIAMNSYGAQLAAREQGADLVTIAPAFERAANILVYFADKPELADPKNWKGKKVSLWGGWNATFAATLGKNGLSLDDVEVSNQSFDMTNFVKEGVDLADAMVYNEWAQAISGADGRELAFYDYNKAGTATLEQNLVAKREYIEKNPELIKGFLKASMKGWMDVREDPDLGVKTTLEIGTALPEKFQDWQVNEINKMIWPSTAGLFAVTDEIWKQNESILYENEVIKKPVDHDAAVDMSFRDEVAKELEAEGFDLTGADFKPKEIDPYTYFKD</sequence>
<dbReference type="GO" id="GO:0046872">
    <property type="term" value="F:metal ion binding"/>
    <property type="evidence" value="ECO:0007669"/>
    <property type="project" value="UniProtKB-KW"/>
</dbReference>
<evidence type="ECO:0000256" key="9">
    <source>
        <dbReference type="ARBA" id="ARBA00023004"/>
    </source>
</evidence>
<reference evidence="13 14" key="1">
    <citation type="submission" date="2019-07" db="EMBL/GenBank/DDBJ databases">
        <title>Whole genome shotgun sequence of Aeromicrobium flavum NBRC 107625.</title>
        <authorList>
            <person name="Hosoyama A."/>
            <person name="Uohara A."/>
            <person name="Ohji S."/>
            <person name="Ichikawa N."/>
        </authorList>
    </citation>
    <scope>NUCLEOTIDE SEQUENCE [LARGE SCALE GENOMIC DNA]</scope>
    <source>
        <strain evidence="13 14">NBRC 107625</strain>
    </source>
</reference>
<evidence type="ECO:0000256" key="7">
    <source>
        <dbReference type="ARBA" id="ARBA00022898"/>
    </source>
</evidence>
<comment type="caution">
    <text evidence="13">The sequence shown here is derived from an EMBL/GenBank/DDBJ whole genome shotgun (WGS) entry which is preliminary data.</text>
</comment>
<dbReference type="GO" id="GO:0009228">
    <property type="term" value="P:thiamine biosynthetic process"/>
    <property type="evidence" value="ECO:0007669"/>
    <property type="project" value="UniProtKB-KW"/>
</dbReference>
<dbReference type="InterPro" id="IPR015168">
    <property type="entry name" value="SsuA/THI5"/>
</dbReference>
<evidence type="ECO:0000256" key="3">
    <source>
        <dbReference type="ARBA" id="ARBA00009406"/>
    </source>
</evidence>
<proteinExistence type="inferred from homology"/>
<comment type="pathway">
    <text evidence="2">Cofactor biosynthesis; thiamine diphosphate biosynthesis.</text>
</comment>
<dbReference type="Proteomes" id="UP000321769">
    <property type="component" value="Unassembled WGS sequence"/>
</dbReference>
<dbReference type="EMBL" id="BJZQ01000006">
    <property type="protein sequence ID" value="GEO89374.1"/>
    <property type="molecule type" value="Genomic_DNA"/>
</dbReference>
<evidence type="ECO:0000313" key="14">
    <source>
        <dbReference type="Proteomes" id="UP000321769"/>
    </source>
</evidence>
<feature type="domain" description="SsuA/THI5-like" evidence="12">
    <location>
        <begin position="63"/>
        <end position="272"/>
    </location>
</feature>
<dbReference type="PANTHER" id="PTHR31528:SF1">
    <property type="entry name" value="4-AMINO-5-HYDROXYMETHYL-2-METHYLPYRIMIDINE PHOSPHATE SYNTHASE THI11-RELATED"/>
    <property type="match status" value="1"/>
</dbReference>
<dbReference type="GO" id="GO:0016740">
    <property type="term" value="F:transferase activity"/>
    <property type="evidence" value="ECO:0007669"/>
    <property type="project" value="UniProtKB-KW"/>
</dbReference>
<keyword evidence="7" id="KW-0663">Pyridoxal phosphate</keyword>
<keyword evidence="6" id="KW-0479">Metal-binding</keyword>
<comment type="subunit">
    <text evidence="4">Homodimer.</text>
</comment>
<evidence type="ECO:0000256" key="2">
    <source>
        <dbReference type="ARBA" id="ARBA00004948"/>
    </source>
</evidence>
<dbReference type="RefSeq" id="WP_186813878.1">
    <property type="nucleotide sequence ID" value="NZ_BAAAYQ010000005.1"/>
</dbReference>
<evidence type="ECO:0000256" key="8">
    <source>
        <dbReference type="ARBA" id="ARBA00022977"/>
    </source>
</evidence>
<comment type="catalytic activity">
    <reaction evidence="11">
        <text>N(6)-(pyridoxal phosphate)-L-lysyl-[4-amino-5-hydroxymethyl-2-methylpyrimidine phosphate synthase] + L-histidyl-[4-amino-5-hydroxymethyl-2-methylpyrimidine phosphate synthase] + 2 Fe(3+) + 4 H2O = L-lysyl-[4-amino-5-hydroxymethyl-2-methylpyrimidine phosphate synthase] + (2S)-2-amino-5-hydroxy-4-oxopentanoyl-[4-amino-5-hydroxymethyl-2-methylpyrimidine phosphate synthase] + 4-amino-2-methyl-5-(phosphooxymethyl)pyrimidine + 3-oxopropanoate + 2 Fe(2+) + 2 H(+)</text>
        <dbReference type="Rhea" id="RHEA:65756"/>
        <dbReference type="Rhea" id="RHEA-COMP:16892"/>
        <dbReference type="Rhea" id="RHEA-COMP:16893"/>
        <dbReference type="Rhea" id="RHEA-COMP:16894"/>
        <dbReference type="Rhea" id="RHEA-COMP:16895"/>
        <dbReference type="ChEBI" id="CHEBI:15377"/>
        <dbReference type="ChEBI" id="CHEBI:15378"/>
        <dbReference type="ChEBI" id="CHEBI:29033"/>
        <dbReference type="ChEBI" id="CHEBI:29034"/>
        <dbReference type="ChEBI" id="CHEBI:29969"/>
        <dbReference type="ChEBI" id="CHEBI:29979"/>
        <dbReference type="ChEBI" id="CHEBI:33190"/>
        <dbReference type="ChEBI" id="CHEBI:58354"/>
        <dbReference type="ChEBI" id="CHEBI:143915"/>
        <dbReference type="ChEBI" id="CHEBI:157692"/>
    </reaction>
    <physiologicalReaction direction="left-to-right" evidence="11">
        <dbReference type="Rhea" id="RHEA:65757"/>
    </physiologicalReaction>
</comment>
<accession>A0A512HVA0</accession>
<evidence type="ECO:0000256" key="11">
    <source>
        <dbReference type="ARBA" id="ARBA00048179"/>
    </source>
</evidence>
<dbReference type="PANTHER" id="PTHR31528">
    <property type="entry name" value="4-AMINO-5-HYDROXYMETHYL-2-METHYLPYRIMIDINE PHOSPHATE SYNTHASE THI11-RELATED"/>
    <property type="match status" value="1"/>
</dbReference>